<gene>
    <name evidence="2" type="ORF">ACIPSN_21840</name>
</gene>
<evidence type="ECO:0000256" key="1">
    <source>
        <dbReference type="SAM" id="MobiDB-lite"/>
    </source>
</evidence>
<protein>
    <submittedName>
        <fullName evidence="2">Uncharacterized protein</fullName>
    </submittedName>
</protein>
<name>A0ABW8G4A0_9GAMM</name>
<accession>A0ABW8G4A0</accession>
<dbReference type="Proteomes" id="UP001617714">
    <property type="component" value="Unassembled WGS sequence"/>
</dbReference>
<keyword evidence="3" id="KW-1185">Reference proteome</keyword>
<dbReference type="RefSeq" id="WP_181374911.1">
    <property type="nucleotide sequence ID" value="NZ_CP046377.1"/>
</dbReference>
<evidence type="ECO:0000313" key="2">
    <source>
        <dbReference type="EMBL" id="MFJ5323945.1"/>
    </source>
</evidence>
<proteinExistence type="predicted"/>
<reference evidence="2 3" key="1">
    <citation type="submission" date="2024-10" db="EMBL/GenBank/DDBJ databases">
        <authorList>
            <person name="Lu C.-H."/>
        </authorList>
    </citation>
    <scope>NUCLEOTIDE SEQUENCE [LARGE SCALE GENOMIC DNA]</scope>
    <source>
        <strain evidence="2 3">22QBSP01-2</strain>
    </source>
</reference>
<dbReference type="EMBL" id="JBIXKD010000045">
    <property type="protein sequence ID" value="MFJ5323945.1"/>
    <property type="molecule type" value="Genomic_DNA"/>
</dbReference>
<sequence length="68" mass="7885">MKNMKLTFKGKDMYASQEEIIALMSACEKALSGNNEGRREQYLNQQDTTQHFNRHLPDEGRQSYLADC</sequence>
<evidence type="ECO:0000313" key="3">
    <source>
        <dbReference type="Proteomes" id="UP001617714"/>
    </source>
</evidence>
<feature type="region of interest" description="Disordered" evidence="1">
    <location>
        <begin position="49"/>
        <end position="68"/>
    </location>
</feature>
<organism evidence="2 3">
    <name type="scientific">Pectobacterium parvum</name>
    <dbReference type="NCBI Taxonomy" id="2778550"/>
    <lineage>
        <taxon>Bacteria</taxon>
        <taxon>Pseudomonadati</taxon>
        <taxon>Pseudomonadota</taxon>
        <taxon>Gammaproteobacteria</taxon>
        <taxon>Enterobacterales</taxon>
        <taxon>Pectobacteriaceae</taxon>
        <taxon>Pectobacterium</taxon>
    </lineage>
</organism>
<comment type="caution">
    <text evidence="2">The sequence shown here is derived from an EMBL/GenBank/DDBJ whole genome shotgun (WGS) entry which is preliminary data.</text>
</comment>